<proteinExistence type="predicted"/>
<sequence>MHLVFIKIQC</sequence>
<dbReference type="EMBL" id="GBRH01258366">
    <property type="protein sequence ID" value="JAD39529.1"/>
    <property type="molecule type" value="Transcribed_RNA"/>
</dbReference>
<organism evidence="1">
    <name type="scientific">Arundo donax</name>
    <name type="common">Giant reed</name>
    <name type="synonym">Donax arundinaceus</name>
    <dbReference type="NCBI Taxonomy" id="35708"/>
    <lineage>
        <taxon>Eukaryota</taxon>
        <taxon>Viridiplantae</taxon>
        <taxon>Streptophyta</taxon>
        <taxon>Embryophyta</taxon>
        <taxon>Tracheophyta</taxon>
        <taxon>Spermatophyta</taxon>
        <taxon>Magnoliopsida</taxon>
        <taxon>Liliopsida</taxon>
        <taxon>Poales</taxon>
        <taxon>Poaceae</taxon>
        <taxon>PACMAD clade</taxon>
        <taxon>Arundinoideae</taxon>
        <taxon>Arundineae</taxon>
        <taxon>Arundo</taxon>
    </lineage>
</organism>
<accession>A0A0A8ZJH3</accession>
<evidence type="ECO:0000313" key="1">
    <source>
        <dbReference type="EMBL" id="JAD39529.1"/>
    </source>
</evidence>
<protein>
    <submittedName>
        <fullName evidence="1">Uncharacterized protein</fullName>
    </submittedName>
</protein>
<reference evidence="1" key="2">
    <citation type="journal article" date="2015" name="Data Brief">
        <title>Shoot transcriptome of the giant reed, Arundo donax.</title>
        <authorList>
            <person name="Barrero R.A."/>
            <person name="Guerrero F.D."/>
            <person name="Moolhuijzen P."/>
            <person name="Goolsby J.A."/>
            <person name="Tidwell J."/>
            <person name="Bellgard S.E."/>
            <person name="Bellgard M.I."/>
        </authorList>
    </citation>
    <scope>NUCLEOTIDE SEQUENCE</scope>
    <source>
        <tissue evidence="1">Shoot tissue taken approximately 20 cm above the soil surface</tissue>
    </source>
</reference>
<name>A0A0A8ZJH3_ARUDO</name>
<reference evidence="1" key="1">
    <citation type="submission" date="2014-09" db="EMBL/GenBank/DDBJ databases">
        <authorList>
            <person name="Magalhaes I.L.F."/>
            <person name="Oliveira U."/>
            <person name="Santos F.R."/>
            <person name="Vidigal T.H.D.A."/>
            <person name="Brescovit A.D."/>
            <person name="Santos A.J."/>
        </authorList>
    </citation>
    <scope>NUCLEOTIDE SEQUENCE</scope>
    <source>
        <tissue evidence="1">Shoot tissue taken approximately 20 cm above the soil surface</tissue>
    </source>
</reference>